<gene>
    <name evidence="1" type="ORF">FA95DRAFT_666888</name>
</gene>
<comment type="caution">
    <text evidence="1">The sequence shown here is derived from an EMBL/GenBank/DDBJ whole genome shotgun (WGS) entry which is preliminary data.</text>
</comment>
<name>A0ACB8S292_9AGAM</name>
<sequence>MTFSLTSWTTLDLAAIVICAYFVNVVHDRCKRRGLPYPPGPRGLPFIGNLLDLPSDEGSWIAFTKLGKQYGDIFSLNILGQLIVVVQSSKIAYDLLDKRSNKYSDRTTVPFYELAGWQWHLPTARVGAPWRLARRILDRGMRPSACVNYRPAQIVKVHTFLSHLLQDPENFSDHIAYLQGSLIMALGYGIDVKGTDDENLTRIKSTAHIMESTALPGSVPVNLFPFLRYLPEWLPGMGFKALARRGHDMAEASIIRPWNTFKEAAAQGTSPECIGLYELRERQKSDSSDEEERALIDALGSLFVAGADTTTHSLRAFFLVLARYPAIQDRAQAELESVTGGTRLPTFEDRPNLPYVNALCKEVLRWRMVAPIGVPHASSEDDVYEGYFIPKGSMIIANSAMLQDPVAYPNPEKFDPGRYLTADGKFKDDPLINAAFGFGKRICPGRFIVDSTVFITAAMVMSTFTVGRPKDGACIDENVNTGHVVTQPQPFKCSIAPRSAKAEELIRAAVFQSSSSVHS</sequence>
<reference evidence="1" key="2">
    <citation type="journal article" date="2022" name="New Phytol.">
        <title>Evolutionary transition to the ectomycorrhizal habit in the genomes of a hyperdiverse lineage of mushroom-forming fungi.</title>
        <authorList>
            <person name="Looney B."/>
            <person name="Miyauchi S."/>
            <person name="Morin E."/>
            <person name="Drula E."/>
            <person name="Courty P.E."/>
            <person name="Kohler A."/>
            <person name="Kuo A."/>
            <person name="LaButti K."/>
            <person name="Pangilinan J."/>
            <person name="Lipzen A."/>
            <person name="Riley R."/>
            <person name="Andreopoulos W."/>
            <person name="He G."/>
            <person name="Johnson J."/>
            <person name="Nolan M."/>
            <person name="Tritt A."/>
            <person name="Barry K.W."/>
            <person name="Grigoriev I.V."/>
            <person name="Nagy L.G."/>
            <person name="Hibbett D."/>
            <person name="Henrissat B."/>
            <person name="Matheny P.B."/>
            <person name="Labbe J."/>
            <person name="Martin F.M."/>
        </authorList>
    </citation>
    <scope>NUCLEOTIDE SEQUENCE</scope>
    <source>
        <strain evidence="1">FP105234-sp</strain>
    </source>
</reference>
<evidence type="ECO:0000313" key="2">
    <source>
        <dbReference type="Proteomes" id="UP000814033"/>
    </source>
</evidence>
<keyword evidence="2" id="KW-1185">Reference proteome</keyword>
<evidence type="ECO:0000313" key="1">
    <source>
        <dbReference type="EMBL" id="KAI0050257.1"/>
    </source>
</evidence>
<dbReference type="Proteomes" id="UP000814033">
    <property type="component" value="Unassembled WGS sequence"/>
</dbReference>
<reference evidence="1" key="1">
    <citation type="submission" date="2021-02" db="EMBL/GenBank/DDBJ databases">
        <authorList>
            <consortium name="DOE Joint Genome Institute"/>
            <person name="Ahrendt S."/>
            <person name="Looney B.P."/>
            <person name="Miyauchi S."/>
            <person name="Morin E."/>
            <person name="Drula E."/>
            <person name="Courty P.E."/>
            <person name="Chicoki N."/>
            <person name="Fauchery L."/>
            <person name="Kohler A."/>
            <person name="Kuo A."/>
            <person name="Labutti K."/>
            <person name="Pangilinan J."/>
            <person name="Lipzen A."/>
            <person name="Riley R."/>
            <person name="Andreopoulos W."/>
            <person name="He G."/>
            <person name="Johnson J."/>
            <person name="Barry K.W."/>
            <person name="Grigoriev I.V."/>
            <person name="Nagy L."/>
            <person name="Hibbett D."/>
            <person name="Henrissat B."/>
            <person name="Matheny P.B."/>
            <person name="Labbe J."/>
            <person name="Martin F."/>
        </authorList>
    </citation>
    <scope>NUCLEOTIDE SEQUENCE</scope>
    <source>
        <strain evidence="1">FP105234-sp</strain>
    </source>
</reference>
<proteinExistence type="predicted"/>
<accession>A0ACB8S292</accession>
<dbReference type="EMBL" id="MU275864">
    <property type="protein sequence ID" value="KAI0050257.1"/>
    <property type="molecule type" value="Genomic_DNA"/>
</dbReference>
<protein>
    <submittedName>
        <fullName evidence="1">Cytochrome P450</fullName>
    </submittedName>
</protein>
<organism evidence="1 2">
    <name type="scientific">Auriscalpium vulgare</name>
    <dbReference type="NCBI Taxonomy" id="40419"/>
    <lineage>
        <taxon>Eukaryota</taxon>
        <taxon>Fungi</taxon>
        <taxon>Dikarya</taxon>
        <taxon>Basidiomycota</taxon>
        <taxon>Agaricomycotina</taxon>
        <taxon>Agaricomycetes</taxon>
        <taxon>Russulales</taxon>
        <taxon>Auriscalpiaceae</taxon>
        <taxon>Auriscalpium</taxon>
    </lineage>
</organism>